<proteinExistence type="inferred from homology"/>
<dbReference type="Proteomes" id="UP000469430">
    <property type="component" value="Unassembled WGS sequence"/>
</dbReference>
<keyword evidence="2" id="KW-0449">Lipoprotein</keyword>
<feature type="signal peptide" evidence="2">
    <location>
        <begin position="1"/>
        <end position="22"/>
    </location>
</feature>
<evidence type="ECO:0000256" key="3">
    <source>
        <dbReference type="SAM" id="Coils"/>
    </source>
</evidence>
<comment type="caution">
    <text evidence="4">The sequence shown here is derived from an EMBL/GenBank/DDBJ whole genome shotgun (WGS) entry which is preliminary data.</text>
</comment>
<keyword evidence="2" id="KW-0732">Signal</keyword>
<accession>A0A6I4TVL4</accession>
<dbReference type="RefSeq" id="WP_161391842.1">
    <property type="nucleotide sequence ID" value="NZ_JBHSCP010000002.1"/>
</dbReference>
<evidence type="ECO:0000256" key="2">
    <source>
        <dbReference type="RuleBase" id="RU362097"/>
    </source>
</evidence>
<keyword evidence="2" id="KW-1134">Transmembrane beta strand</keyword>
<gene>
    <name evidence="4" type="ORF">GRI97_14030</name>
</gene>
<dbReference type="OrthoDB" id="7181739at2"/>
<keyword evidence="2" id="KW-0812">Transmembrane</keyword>
<dbReference type="InterPro" id="IPR003423">
    <property type="entry name" value="OMP_efflux"/>
</dbReference>
<evidence type="ECO:0000313" key="5">
    <source>
        <dbReference type="Proteomes" id="UP000469430"/>
    </source>
</evidence>
<comment type="similarity">
    <text evidence="1 2">Belongs to the outer membrane factor (OMF) (TC 1.B.17) family.</text>
</comment>
<dbReference type="PANTHER" id="PTHR30203:SF33">
    <property type="entry name" value="BLR4455 PROTEIN"/>
    <property type="match status" value="1"/>
</dbReference>
<dbReference type="GO" id="GO:0005886">
    <property type="term" value="C:plasma membrane"/>
    <property type="evidence" value="ECO:0007669"/>
    <property type="project" value="UniProtKB-SubCell"/>
</dbReference>
<feature type="coiled-coil region" evidence="3">
    <location>
        <begin position="186"/>
        <end position="242"/>
    </location>
</feature>
<keyword evidence="2" id="KW-0472">Membrane</keyword>
<evidence type="ECO:0000256" key="1">
    <source>
        <dbReference type="ARBA" id="ARBA00007613"/>
    </source>
</evidence>
<dbReference type="Gene3D" id="1.20.1600.10">
    <property type="entry name" value="Outer membrane efflux proteins (OEP)"/>
    <property type="match status" value="1"/>
</dbReference>
<feature type="chain" id="PRO_5026370488" evidence="2">
    <location>
        <begin position="23"/>
        <end position="486"/>
    </location>
</feature>
<organism evidence="4 5">
    <name type="scientific">Croceibacterium xixiisoli</name>
    <dbReference type="NCBI Taxonomy" id="1476466"/>
    <lineage>
        <taxon>Bacteria</taxon>
        <taxon>Pseudomonadati</taxon>
        <taxon>Pseudomonadota</taxon>
        <taxon>Alphaproteobacteria</taxon>
        <taxon>Sphingomonadales</taxon>
        <taxon>Erythrobacteraceae</taxon>
        <taxon>Croceibacterium</taxon>
    </lineage>
</organism>
<keyword evidence="3" id="KW-0175">Coiled coil</keyword>
<dbReference type="Pfam" id="PF02321">
    <property type="entry name" value="OEP"/>
    <property type="match status" value="2"/>
</dbReference>
<dbReference type="AlphaFoldDB" id="A0A6I4TVL4"/>
<sequence length="486" mass="52220">MKRQVTATLTLAAMLAGCTNLAPEHVRPDLSTAPAFPADYRPDGTLVASKLGWRDFFVDPRLQKLIETALANNRDLMAATARIDQARAQYRIADSRRLPSLDANAGYTSSRSNMIGQVFTMDRYEVGVAVSSFELDFWGRVANQSESARASYLASEANQKAFYLSLIGDVANTYLEMIETDEQIALAEATAESRREELRIAKLRLDAGVTSGLPFNQAETLLTQAEQQLAAFRLTAAQLNNQLTVLVGGEIPTGLPPGLALRAQDDGRYLGAGLPSDLLLNRPDIVAAEESLRGARADIGAARAAFFPTISLTGSTGLVSMALSSLFSGDSWTWSYGGSASLPIFDNGARQGDLGVARGREAELIATYDKTVQTAFREVADALAGRRWLGEQIEAQLRNQEAQQKIAQIARVRYREGVADYLEVLDAERNLFAARQSILTTGRAIRQNAVTLYIAVGGGAQERTEAAAGTAAPVSAATAASNPARP</sequence>
<dbReference type="PROSITE" id="PS51257">
    <property type="entry name" value="PROKAR_LIPOPROTEIN"/>
    <property type="match status" value="1"/>
</dbReference>
<keyword evidence="5" id="KW-1185">Reference proteome</keyword>
<protein>
    <submittedName>
        <fullName evidence="4">Efflux transporter outer membrane subunit</fullName>
    </submittedName>
</protein>
<reference evidence="4 5" key="1">
    <citation type="submission" date="2019-12" db="EMBL/GenBank/DDBJ databases">
        <title>Genomic-based taxomic classification of the family Erythrobacteraceae.</title>
        <authorList>
            <person name="Xu L."/>
        </authorList>
    </citation>
    <scope>NUCLEOTIDE SEQUENCE [LARGE SCALE GENOMIC DNA]</scope>
    <source>
        <strain evidence="4 5">S36</strain>
    </source>
</reference>
<dbReference type="InterPro" id="IPR010131">
    <property type="entry name" value="MdtP/NodT-like"/>
</dbReference>
<dbReference type="SUPFAM" id="SSF56954">
    <property type="entry name" value="Outer membrane efflux proteins (OEP)"/>
    <property type="match status" value="1"/>
</dbReference>
<evidence type="ECO:0000313" key="4">
    <source>
        <dbReference type="EMBL" id="MXP00107.1"/>
    </source>
</evidence>
<comment type="subcellular location">
    <subcellularLocation>
        <location evidence="2">Cell membrane</location>
        <topology evidence="2">Lipid-anchor</topology>
    </subcellularLocation>
</comment>
<keyword evidence="2" id="KW-0564">Palmitate</keyword>
<dbReference type="NCBIfam" id="TIGR01845">
    <property type="entry name" value="outer_NodT"/>
    <property type="match status" value="1"/>
</dbReference>
<dbReference type="GO" id="GO:0015562">
    <property type="term" value="F:efflux transmembrane transporter activity"/>
    <property type="evidence" value="ECO:0007669"/>
    <property type="project" value="InterPro"/>
</dbReference>
<name>A0A6I4TVL4_9SPHN</name>
<dbReference type="EMBL" id="WTYJ01000003">
    <property type="protein sequence ID" value="MXP00107.1"/>
    <property type="molecule type" value="Genomic_DNA"/>
</dbReference>
<dbReference type="PANTHER" id="PTHR30203">
    <property type="entry name" value="OUTER MEMBRANE CATION EFFLUX PROTEIN"/>
    <property type="match status" value="1"/>
</dbReference>
<dbReference type="Gene3D" id="2.20.200.10">
    <property type="entry name" value="Outer membrane efflux proteins (OEP)"/>
    <property type="match status" value="1"/>
</dbReference>